<dbReference type="GO" id="GO:0015171">
    <property type="term" value="F:amino acid transmembrane transporter activity"/>
    <property type="evidence" value="ECO:0007669"/>
    <property type="project" value="TreeGrafter"/>
</dbReference>
<dbReference type="InterPro" id="IPR050524">
    <property type="entry name" value="APC_YAT"/>
</dbReference>
<feature type="transmembrane region" description="Helical" evidence="9">
    <location>
        <begin position="439"/>
        <end position="460"/>
    </location>
</feature>
<reference evidence="11 13" key="1">
    <citation type="journal article" date="2020" name="Stud. Mycol.">
        <title>101 Dothideomycetes genomes: a test case for predicting lifestyles and emergence of pathogens.</title>
        <authorList>
            <person name="Haridas S."/>
            <person name="Albert R."/>
            <person name="Binder M."/>
            <person name="Bloem J."/>
            <person name="Labutti K."/>
            <person name="Salamov A."/>
            <person name="Andreopoulos B."/>
            <person name="Baker S."/>
            <person name="Barry K."/>
            <person name="Bills G."/>
            <person name="Bluhm B."/>
            <person name="Cannon C."/>
            <person name="Castanera R."/>
            <person name="Culley D."/>
            <person name="Daum C."/>
            <person name="Ezra D."/>
            <person name="Gonzalez J."/>
            <person name="Henrissat B."/>
            <person name="Kuo A."/>
            <person name="Liang C."/>
            <person name="Lipzen A."/>
            <person name="Lutzoni F."/>
            <person name="Magnuson J."/>
            <person name="Mondo S."/>
            <person name="Nolan M."/>
            <person name="Ohm R."/>
            <person name="Pangilinan J."/>
            <person name="Park H.-J."/>
            <person name="Ramirez L."/>
            <person name="Alfaro M."/>
            <person name="Sun H."/>
            <person name="Tritt A."/>
            <person name="Yoshinaga Y."/>
            <person name="Zwiers L.-H."/>
            <person name="Turgeon B."/>
            <person name="Goodwin S."/>
            <person name="Spatafora J."/>
            <person name="Crous P."/>
            <person name="Grigoriev I."/>
        </authorList>
    </citation>
    <scope>NUCLEOTIDE SEQUENCE</scope>
    <source>
        <strain evidence="11 13">CBS 304.34</strain>
    </source>
</reference>
<organism evidence="11">
    <name type="scientific">Mytilinidion resinicola</name>
    <dbReference type="NCBI Taxonomy" id="574789"/>
    <lineage>
        <taxon>Eukaryota</taxon>
        <taxon>Fungi</taxon>
        <taxon>Dikarya</taxon>
        <taxon>Ascomycota</taxon>
        <taxon>Pezizomycotina</taxon>
        <taxon>Dothideomycetes</taxon>
        <taxon>Pleosporomycetidae</taxon>
        <taxon>Mytilinidiales</taxon>
        <taxon>Mytilinidiaceae</taxon>
        <taxon>Mytilinidion</taxon>
    </lineage>
</organism>
<feature type="transmembrane region" description="Helical" evidence="9">
    <location>
        <begin position="198"/>
        <end position="218"/>
    </location>
</feature>
<evidence type="ECO:0000259" key="10">
    <source>
        <dbReference type="Pfam" id="PF00324"/>
    </source>
</evidence>
<feature type="transmembrane region" description="Helical" evidence="9">
    <location>
        <begin position="523"/>
        <end position="544"/>
    </location>
</feature>
<gene>
    <name evidence="11 13" type="ORF">BDZ99DRAFT_386608</name>
</gene>
<evidence type="ECO:0000256" key="3">
    <source>
        <dbReference type="ARBA" id="ARBA00022475"/>
    </source>
</evidence>
<accession>A0A6A6YQM2</accession>
<reference evidence="13" key="2">
    <citation type="submission" date="2020-04" db="EMBL/GenBank/DDBJ databases">
        <authorList>
            <consortium name="NCBI Genome Project"/>
        </authorList>
    </citation>
    <scope>NUCLEOTIDE SEQUENCE</scope>
    <source>
        <strain evidence="13">CBS 304.34</strain>
    </source>
</reference>
<feature type="transmembrane region" description="Helical" evidence="9">
    <location>
        <begin position="481"/>
        <end position="503"/>
    </location>
</feature>
<keyword evidence="5" id="KW-0029">Amino-acid transport</keyword>
<keyword evidence="6 9" id="KW-1133">Transmembrane helix</keyword>
<feature type="transmembrane region" description="Helical" evidence="9">
    <location>
        <begin position="114"/>
        <end position="131"/>
    </location>
</feature>
<evidence type="ECO:0000256" key="1">
    <source>
        <dbReference type="ARBA" id="ARBA00004651"/>
    </source>
</evidence>
<feature type="transmembrane region" description="Helical" evidence="9">
    <location>
        <begin position="412"/>
        <end position="433"/>
    </location>
</feature>
<dbReference type="EMBL" id="MU003700">
    <property type="protein sequence ID" value="KAF2810285.1"/>
    <property type="molecule type" value="Genomic_DNA"/>
</dbReference>
<dbReference type="PROSITE" id="PS00218">
    <property type="entry name" value="AMINO_ACID_PERMEASE_1"/>
    <property type="match status" value="1"/>
</dbReference>
<dbReference type="PANTHER" id="PTHR43341">
    <property type="entry name" value="AMINO ACID PERMEASE"/>
    <property type="match status" value="1"/>
</dbReference>
<dbReference type="InterPro" id="IPR004841">
    <property type="entry name" value="AA-permease/SLC12A_dom"/>
</dbReference>
<evidence type="ECO:0000256" key="4">
    <source>
        <dbReference type="ARBA" id="ARBA00022692"/>
    </source>
</evidence>
<protein>
    <submittedName>
        <fullName evidence="11 13">Amino acid permease</fullName>
    </submittedName>
</protein>
<dbReference type="FunFam" id="1.20.1740.10:FF:000017">
    <property type="entry name" value="Amino acid permease"/>
    <property type="match status" value="1"/>
</dbReference>
<name>A0A6A6YQM2_9PEZI</name>
<evidence type="ECO:0000256" key="2">
    <source>
        <dbReference type="ARBA" id="ARBA00022448"/>
    </source>
</evidence>
<keyword evidence="7 9" id="KW-0472">Membrane</keyword>
<proteinExistence type="predicted"/>
<evidence type="ECO:0000313" key="13">
    <source>
        <dbReference type="RefSeq" id="XP_033577249.1"/>
    </source>
</evidence>
<feature type="transmembrane region" description="Helical" evidence="9">
    <location>
        <begin position="224"/>
        <end position="247"/>
    </location>
</feature>
<evidence type="ECO:0000256" key="6">
    <source>
        <dbReference type="ARBA" id="ARBA00022989"/>
    </source>
</evidence>
<dbReference type="GO" id="GO:0005886">
    <property type="term" value="C:plasma membrane"/>
    <property type="evidence" value="ECO:0007669"/>
    <property type="project" value="UniProtKB-SubCell"/>
</dbReference>
<evidence type="ECO:0000256" key="9">
    <source>
        <dbReference type="SAM" id="Phobius"/>
    </source>
</evidence>
<feature type="transmembrane region" description="Helical" evidence="9">
    <location>
        <begin position="167"/>
        <end position="186"/>
    </location>
</feature>
<comment type="subcellular location">
    <subcellularLocation>
        <location evidence="1">Cell membrane</location>
        <topology evidence="1">Multi-pass membrane protein</topology>
    </subcellularLocation>
</comment>
<dbReference type="InterPro" id="IPR004762">
    <property type="entry name" value="Amino_acid_permease_fungi"/>
</dbReference>
<dbReference type="Proteomes" id="UP000504636">
    <property type="component" value="Unplaced"/>
</dbReference>
<feature type="region of interest" description="Disordered" evidence="8">
    <location>
        <begin position="1"/>
        <end position="25"/>
    </location>
</feature>
<feature type="transmembrane region" description="Helical" evidence="9">
    <location>
        <begin position="89"/>
        <end position="108"/>
    </location>
</feature>
<keyword evidence="2" id="KW-0813">Transport</keyword>
<evidence type="ECO:0000313" key="11">
    <source>
        <dbReference type="EMBL" id="KAF2810285.1"/>
    </source>
</evidence>
<sequence>MDTEKGLRKNSEGRYSPDSLAPDYYGESSVHRDGLGRRVVDSFKRSPNYFLTSKATVAADGKVYDVESAAQNTATSPLSRSLKGRHLQMIAIGGSIGTGLFVGSGSALAHGGPASVVIAFCLIGIMLYCTVHALGEMAVLFPVAGSFSAYSTRFLDPAWGFAMGWNYALQWLVVLPLEVVSATLTIEFWNHGKINNDAWVGIFLVLIVAINLFGVKGYGEAEFIFAIVKVTAVIGFIVLGVVINVGGGPDGGYIGGKLWRDPGAFNNGFKGLCSTFVTAAFAFGGTELVGLAAAETANPRKSLPTAVKQVFWRITLFYVVSLILVGLLVPYNDPRLLNGTSTADAVASPFVIAIQNAGIQGLPSVFNAVIMVAVLSVGNSSIYGSSRTLAALAEQNQAPKIFAYIDRQGRPIVAIILASVIGLLAFLAGTSWQTDAFNWMMAISGLSSIFTWTSICVAHIRFRKGWAVQGHTLDELAFKSAAGVIGSYIGATFNVLVLIAQFWTAFAPLGYESKTAKQLVNNFFQAYLAFPVVLIMYIGYKVYYRTPFIRSYNMDLHTGIRELNLAELIAEERLDRANWPRWRKVYKFFC</sequence>
<keyword evidence="4 9" id="KW-0812">Transmembrane</keyword>
<keyword evidence="3" id="KW-1003">Cell membrane</keyword>
<dbReference type="PIRSF" id="PIRSF006060">
    <property type="entry name" value="AA_transporter"/>
    <property type="match status" value="1"/>
</dbReference>
<evidence type="ECO:0000313" key="12">
    <source>
        <dbReference type="Proteomes" id="UP000504636"/>
    </source>
</evidence>
<feature type="transmembrane region" description="Helical" evidence="9">
    <location>
        <begin position="310"/>
        <end position="331"/>
    </location>
</feature>
<dbReference type="Gene3D" id="1.20.1740.10">
    <property type="entry name" value="Amino acid/polyamine transporter I"/>
    <property type="match status" value="1"/>
</dbReference>
<dbReference type="PANTHER" id="PTHR43341:SF1">
    <property type="entry name" value="GENERAL AMINO-ACID PERMEASE GAP1"/>
    <property type="match status" value="1"/>
</dbReference>
<evidence type="ECO:0000256" key="8">
    <source>
        <dbReference type="SAM" id="MobiDB-lite"/>
    </source>
</evidence>
<reference evidence="13" key="3">
    <citation type="submission" date="2025-04" db="UniProtKB">
        <authorList>
            <consortium name="RefSeq"/>
        </authorList>
    </citation>
    <scope>IDENTIFICATION</scope>
    <source>
        <strain evidence="13">CBS 304.34</strain>
    </source>
</reference>
<feature type="transmembrane region" description="Helical" evidence="9">
    <location>
        <begin position="351"/>
        <end position="377"/>
    </location>
</feature>
<dbReference type="Pfam" id="PF00324">
    <property type="entry name" value="AA_permease"/>
    <property type="match status" value="1"/>
</dbReference>
<dbReference type="RefSeq" id="XP_033577249.1">
    <property type="nucleotide sequence ID" value="XM_033715485.1"/>
</dbReference>
<dbReference type="GeneID" id="54456378"/>
<evidence type="ECO:0000256" key="5">
    <source>
        <dbReference type="ARBA" id="ARBA00022970"/>
    </source>
</evidence>
<dbReference type="AlphaFoldDB" id="A0A6A6YQM2"/>
<keyword evidence="12" id="KW-1185">Reference proteome</keyword>
<feature type="domain" description="Amino acid permease/ SLC12A" evidence="10">
    <location>
        <begin position="86"/>
        <end position="548"/>
    </location>
</feature>
<dbReference type="InterPro" id="IPR004840">
    <property type="entry name" value="Amino_acid_permease_CS"/>
</dbReference>
<dbReference type="OrthoDB" id="3900342at2759"/>
<dbReference type="NCBIfam" id="TIGR00913">
    <property type="entry name" value="2A0310"/>
    <property type="match status" value="1"/>
</dbReference>
<feature type="compositionally biased region" description="Basic and acidic residues" evidence="8">
    <location>
        <begin position="1"/>
        <end position="12"/>
    </location>
</feature>
<evidence type="ECO:0000256" key="7">
    <source>
        <dbReference type="ARBA" id="ARBA00023136"/>
    </source>
</evidence>